<dbReference type="RefSeq" id="YP_010754382.1">
    <property type="nucleotide sequence ID" value="NC_073459.1"/>
</dbReference>
<dbReference type="GeneID" id="80018966"/>
<dbReference type="KEGG" id="vg:80018966"/>
<evidence type="ECO:0000313" key="2">
    <source>
        <dbReference type="Proteomes" id="UP001060355"/>
    </source>
</evidence>
<evidence type="ECO:0000313" key="1">
    <source>
        <dbReference type="EMBL" id="UTN92983.1"/>
    </source>
</evidence>
<keyword evidence="1" id="KW-0540">Nuclease</keyword>
<dbReference type="CDD" id="cd00093">
    <property type="entry name" value="HTH_XRE"/>
    <property type="match status" value="1"/>
</dbReference>
<keyword evidence="1" id="KW-0378">Hydrolase</keyword>
<dbReference type="GO" id="GO:0004519">
    <property type="term" value="F:endonuclease activity"/>
    <property type="evidence" value="ECO:0007669"/>
    <property type="project" value="UniProtKB-KW"/>
</dbReference>
<keyword evidence="2" id="KW-1185">Reference proteome</keyword>
<dbReference type="EMBL" id="ON456347">
    <property type="protein sequence ID" value="UTN92983.1"/>
    <property type="molecule type" value="Genomic_DNA"/>
</dbReference>
<organism evidence="1 2">
    <name type="scientific">Gordonia phage Finkle</name>
    <dbReference type="NCBI Taxonomy" id="2926099"/>
    <lineage>
        <taxon>Viruses</taxon>
        <taxon>Duplodnaviria</taxon>
        <taxon>Heunggongvirae</taxon>
        <taxon>Uroviricota</taxon>
        <taxon>Caudoviricetes</taxon>
        <taxon>Finkelvirus</taxon>
        <taxon>Finkelvirus finkel</taxon>
    </lineage>
</organism>
<sequence length="179" mass="20067">MKSSRRAFAQNPHTEYVDAVSVTRFWMLVDIGMTNECWTWLGDTNRDGYGVFVYRGRRHGAHELALSFSTGEKRLPALDTCHSCDNPSCVNPGHLQFDTRQANVDEMHDRGREGRQGRLSDAEIILMRERRAAGARQIDLAAQFGVSAAYVSQVVRGLTWKNVGGPIEAKNSQRKAEAK</sequence>
<accession>A0A9E7NHM1</accession>
<dbReference type="Gene3D" id="3.90.75.10">
    <property type="entry name" value="Homing Intron 3 (I-ppo) Encoded Endonuclease, Chain A"/>
    <property type="match status" value="1"/>
</dbReference>
<dbReference type="Proteomes" id="UP001060355">
    <property type="component" value="Segment"/>
</dbReference>
<dbReference type="InterPro" id="IPR044925">
    <property type="entry name" value="His-Me_finger_sf"/>
</dbReference>
<dbReference type="InterPro" id="IPR044930">
    <property type="entry name" value="Homing_endonuclease_His-Me"/>
</dbReference>
<name>A0A9E7NHM1_9CAUD</name>
<proteinExistence type="predicted"/>
<reference evidence="1" key="1">
    <citation type="submission" date="2022-05" db="EMBL/GenBank/DDBJ databases">
        <authorList>
            <person name="Ashby S."/>
            <person name="Bressette G."/>
            <person name="Brown S."/>
            <person name="Charles S."/>
            <person name="Neely M.N."/>
            <person name="Molloy S.D."/>
            <person name="Garlena R.A."/>
            <person name="Russell D.A."/>
            <person name="Jacobs-Sera D."/>
            <person name="Hatfull G.F."/>
        </authorList>
    </citation>
    <scope>NUCLEOTIDE SEQUENCE</scope>
</reference>
<dbReference type="SUPFAM" id="SSF54060">
    <property type="entry name" value="His-Me finger endonucleases"/>
    <property type="match status" value="1"/>
</dbReference>
<gene>
    <name evidence="1" type="primary">69</name>
    <name evidence="1" type="ORF">SEA_FINKLE_69</name>
</gene>
<protein>
    <submittedName>
        <fullName evidence="1">HNH endonuclease</fullName>
    </submittedName>
</protein>
<keyword evidence="1" id="KW-0255">Endonuclease</keyword>
<dbReference type="InterPro" id="IPR001387">
    <property type="entry name" value="Cro/C1-type_HTH"/>
</dbReference>